<gene>
    <name evidence="2" type="ORF">GGR89_001238</name>
</gene>
<comment type="caution">
    <text evidence="2">The sequence shown here is derived from an EMBL/GenBank/DDBJ whole genome shotgun (WGS) entry which is preliminary data.</text>
</comment>
<proteinExistence type="predicted"/>
<dbReference type="Proteomes" id="UP000531251">
    <property type="component" value="Unassembled WGS sequence"/>
</dbReference>
<organism evidence="2 3">
    <name type="scientific">Sphingomonas trueperi</name>
    <dbReference type="NCBI Taxonomy" id="53317"/>
    <lineage>
        <taxon>Bacteria</taxon>
        <taxon>Pseudomonadati</taxon>
        <taxon>Pseudomonadota</taxon>
        <taxon>Alphaproteobacteria</taxon>
        <taxon>Sphingomonadales</taxon>
        <taxon>Sphingomonadaceae</taxon>
        <taxon>Sphingomonas</taxon>
    </lineage>
</organism>
<dbReference type="EMBL" id="JAATJB010000003">
    <property type="protein sequence ID" value="NJB96932.1"/>
    <property type="molecule type" value="Genomic_DNA"/>
</dbReference>
<evidence type="ECO:0000313" key="2">
    <source>
        <dbReference type="EMBL" id="NJB96932.1"/>
    </source>
</evidence>
<accession>A0A7X6BCR8</accession>
<evidence type="ECO:0000313" key="3">
    <source>
        <dbReference type="Proteomes" id="UP000531251"/>
    </source>
</evidence>
<name>A0A7X6BCR8_9SPHN</name>
<sequence>MSMKPGNRNLPRPFVNAAFRGSGPIERPTLTMRPSLTSTRASVSALLPRPSRTVTWSMTVLPSPVSASPVAHDASARPINAAIQRRRSMVPVDTGSERTDTWQPNASLVHVSSANEFPKKPSFSGQLQMAAFR</sequence>
<feature type="compositionally biased region" description="Polar residues" evidence="1">
    <location>
        <begin position="32"/>
        <end position="42"/>
    </location>
</feature>
<keyword evidence="3" id="KW-1185">Reference proteome</keyword>
<dbReference type="AlphaFoldDB" id="A0A7X6BCR8"/>
<protein>
    <submittedName>
        <fullName evidence="2">Uncharacterized protein</fullName>
    </submittedName>
</protein>
<evidence type="ECO:0000256" key="1">
    <source>
        <dbReference type="SAM" id="MobiDB-lite"/>
    </source>
</evidence>
<feature type="region of interest" description="Disordered" evidence="1">
    <location>
        <begin position="1"/>
        <end position="44"/>
    </location>
</feature>
<reference evidence="2 3" key="1">
    <citation type="submission" date="2020-03" db="EMBL/GenBank/DDBJ databases">
        <title>Genomic Encyclopedia of Type Strains, Phase IV (KMG-IV): sequencing the most valuable type-strain genomes for metagenomic binning, comparative biology and taxonomic classification.</title>
        <authorList>
            <person name="Goeker M."/>
        </authorList>
    </citation>
    <scope>NUCLEOTIDE SEQUENCE [LARGE SCALE GENOMIC DNA]</scope>
    <source>
        <strain evidence="2 3">DSM 7225</strain>
    </source>
</reference>